<dbReference type="HOGENOM" id="CLU_158714_0_0_5"/>
<dbReference type="eggNOG" id="ENOG50323UI">
    <property type="taxonomic scope" value="Bacteria"/>
</dbReference>
<gene>
    <name evidence="2" type="ordered locus">Msil_2528</name>
</gene>
<dbReference type="AlphaFoldDB" id="B8EM63"/>
<feature type="coiled-coil region" evidence="1">
    <location>
        <begin position="29"/>
        <end position="105"/>
    </location>
</feature>
<dbReference type="KEGG" id="msl:Msil_2528"/>
<name>B8EM63_METSB</name>
<dbReference type="Proteomes" id="UP000002257">
    <property type="component" value="Chromosome"/>
</dbReference>
<dbReference type="STRING" id="395965.Msil_2528"/>
<dbReference type="RefSeq" id="WP_012591521.1">
    <property type="nucleotide sequence ID" value="NC_011666.1"/>
</dbReference>
<protein>
    <recommendedName>
        <fullName evidence="4">Flagellar export protein FliJ</fullName>
    </recommendedName>
</protein>
<accession>B8EM63</accession>
<reference evidence="2 3" key="1">
    <citation type="journal article" date="2010" name="J. Bacteriol.">
        <title>Complete genome sequence of the aerobic facultative methanotroph Methylocella silvestris BL2.</title>
        <authorList>
            <person name="Chen Y."/>
            <person name="Crombie A."/>
            <person name="Rahman M.T."/>
            <person name="Dedysh S.N."/>
            <person name="Liesack W."/>
            <person name="Stott M.B."/>
            <person name="Alam M."/>
            <person name="Theisen A.R."/>
            <person name="Murrell J.C."/>
            <person name="Dunfield P.F."/>
        </authorList>
    </citation>
    <scope>NUCLEOTIDE SEQUENCE [LARGE SCALE GENOMIC DNA]</scope>
    <source>
        <strain evidence="3">DSM 15510 / CIP 108128 / LMG 27833 / NCIMB 13906 / BL2</strain>
    </source>
</reference>
<evidence type="ECO:0000313" key="2">
    <source>
        <dbReference type="EMBL" id="ACK51452.1"/>
    </source>
</evidence>
<dbReference type="EMBL" id="CP001280">
    <property type="protein sequence ID" value="ACK51452.1"/>
    <property type="molecule type" value="Genomic_DNA"/>
</dbReference>
<evidence type="ECO:0000256" key="1">
    <source>
        <dbReference type="SAM" id="Coils"/>
    </source>
</evidence>
<keyword evidence="1" id="KW-0175">Coiled coil</keyword>
<evidence type="ECO:0008006" key="4">
    <source>
        <dbReference type="Google" id="ProtNLM"/>
    </source>
</evidence>
<keyword evidence="3" id="KW-1185">Reference proteome</keyword>
<organism evidence="2 3">
    <name type="scientific">Methylocella silvestris (strain DSM 15510 / CIP 108128 / LMG 27833 / NCIMB 13906 / BL2)</name>
    <dbReference type="NCBI Taxonomy" id="395965"/>
    <lineage>
        <taxon>Bacteria</taxon>
        <taxon>Pseudomonadati</taxon>
        <taxon>Pseudomonadota</taxon>
        <taxon>Alphaproteobacteria</taxon>
        <taxon>Hyphomicrobiales</taxon>
        <taxon>Beijerinckiaceae</taxon>
        <taxon>Methylocella</taxon>
    </lineage>
</organism>
<sequence length="134" mass="15137">MKLQDSLLRLKTFQVEEKRRRVAQIDSMVAEFSKIARELEQEIDIEEQRAGIFDTAHFAYPTYARAARARRDNLNRSAQELVTQLEDARARLEEAVAELEKAQGFDARDRAVAAVAELIAAPEENSLGLRAAHA</sequence>
<proteinExistence type="predicted"/>
<dbReference type="OrthoDB" id="7871364at2"/>
<evidence type="ECO:0000313" key="3">
    <source>
        <dbReference type="Proteomes" id="UP000002257"/>
    </source>
</evidence>